<feature type="chain" id="PRO_5033023047" evidence="1">
    <location>
        <begin position="26"/>
        <end position="221"/>
    </location>
</feature>
<feature type="signal peptide" evidence="1">
    <location>
        <begin position="1"/>
        <end position="25"/>
    </location>
</feature>
<dbReference type="AlphaFoldDB" id="A0A840UX05"/>
<keyword evidence="3" id="KW-1185">Reference proteome</keyword>
<keyword evidence="1" id="KW-0732">Signal</keyword>
<reference evidence="2 3" key="1">
    <citation type="submission" date="2020-08" db="EMBL/GenBank/DDBJ databases">
        <title>Genomic Encyclopedia of Type Strains, Phase IV (KMG-IV): sequencing the most valuable type-strain genomes for metagenomic binning, comparative biology and taxonomic classification.</title>
        <authorList>
            <person name="Goeker M."/>
        </authorList>
    </citation>
    <scope>NUCLEOTIDE SEQUENCE [LARGE SCALE GENOMIC DNA]</scope>
    <source>
        <strain evidence="2 3">DSM 24661</strain>
    </source>
</reference>
<evidence type="ECO:0000256" key="1">
    <source>
        <dbReference type="SAM" id="SignalP"/>
    </source>
</evidence>
<accession>A0A840UX05</accession>
<organism evidence="2 3">
    <name type="scientific">Pectinatus brassicae</name>
    <dbReference type="NCBI Taxonomy" id="862415"/>
    <lineage>
        <taxon>Bacteria</taxon>
        <taxon>Bacillati</taxon>
        <taxon>Bacillota</taxon>
        <taxon>Negativicutes</taxon>
        <taxon>Selenomonadales</taxon>
        <taxon>Selenomonadaceae</taxon>
        <taxon>Pectinatus</taxon>
    </lineage>
</organism>
<evidence type="ECO:0000313" key="2">
    <source>
        <dbReference type="EMBL" id="MBB5336925.1"/>
    </source>
</evidence>
<name>A0A840UX05_9FIRM</name>
<protein>
    <submittedName>
        <fullName evidence="2">Uncharacterized protein</fullName>
    </submittedName>
</protein>
<sequence>MGKYLVIVICAVFLFNPYFSRTASAANEIQTKASTEKTTPDVPQISQDKTINTKDAAIWQKVQKEEASNKKRYVLIAKDKRFYYYLDRKTARWIYEPYTKKEIMDVWIQLVDANKKDQPDENYSNVPDQVSYLLDHYYIRPKSRQIQFLCELEVTGQPSNTVRQNVYSIKNWEDVIPGSVEETIYNAVMATKGQLVKVSADNRSIDRQASDFIDRVFNIGL</sequence>
<gene>
    <name evidence="2" type="ORF">HNR32_002080</name>
</gene>
<dbReference type="EMBL" id="JACHFH010000028">
    <property type="protein sequence ID" value="MBB5336925.1"/>
    <property type="molecule type" value="Genomic_DNA"/>
</dbReference>
<evidence type="ECO:0000313" key="3">
    <source>
        <dbReference type="Proteomes" id="UP000559117"/>
    </source>
</evidence>
<dbReference type="Proteomes" id="UP000559117">
    <property type="component" value="Unassembled WGS sequence"/>
</dbReference>
<comment type="caution">
    <text evidence="2">The sequence shown here is derived from an EMBL/GenBank/DDBJ whole genome shotgun (WGS) entry which is preliminary data.</text>
</comment>
<dbReference type="RefSeq" id="WP_183862307.1">
    <property type="nucleotide sequence ID" value="NZ_JACHFH010000028.1"/>
</dbReference>
<proteinExistence type="predicted"/>